<protein>
    <submittedName>
        <fullName evidence="1">Uncharacterized protein</fullName>
    </submittedName>
</protein>
<dbReference type="RefSeq" id="WP_353982565.1">
    <property type="nucleotide sequence ID" value="NZ_JBEWLY010000004.1"/>
</dbReference>
<dbReference type="EMBL" id="JBEWLY010000004">
    <property type="protein sequence ID" value="MET1754165.1"/>
    <property type="molecule type" value="Genomic_DNA"/>
</dbReference>
<keyword evidence="2" id="KW-1185">Reference proteome</keyword>
<evidence type="ECO:0000313" key="1">
    <source>
        <dbReference type="EMBL" id="MET1754165.1"/>
    </source>
</evidence>
<accession>A0ABV2CX44</accession>
<reference evidence="1 2" key="1">
    <citation type="submission" date="2024-07" db="EMBL/GenBank/DDBJ databases">
        <title>Novosphingobium kalidii RD2P27.</title>
        <authorList>
            <person name="Sun J.-Q."/>
        </authorList>
    </citation>
    <scope>NUCLEOTIDE SEQUENCE [LARGE SCALE GENOMIC DNA]</scope>
    <source>
        <strain evidence="1 2">RD2P27</strain>
    </source>
</reference>
<comment type="caution">
    <text evidence="1">The sequence shown here is derived from an EMBL/GenBank/DDBJ whole genome shotgun (WGS) entry which is preliminary data.</text>
</comment>
<sequence>MTVLYGMEFDVPGGEHASLILPTNPEERSALRAIESRFGKREAFPPDPSRNTKPRMIEALRYMAALPQPPVLVGNHPSRTATGKGAWGAHTPAELAVWQAAAPGVVIGMEGAPGHQAAMPKHGLDAAHGSRGLYGGYPTLGGLDQMVAQLGGA</sequence>
<dbReference type="Proteomes" id="UP001548713">
    <property type="component" value="Unassembled WGS sequence"/>
</dbReference>
<name>A0ABV2CX44_9SPHN</name>
<gene>
    <name evidence="1" type="ORF">ABVV53_01595</name>
</gene>
<organism evidence="1 2">
    <name type="scientific">Novosphingobium kalidii</name>
    <dbReference type="NCBI Taxonomy" id="3230299"/>
    <lineage>
        <taxon>Bacteria</taxon>
        <taxon>Pseudomonadati</taxon>
        <taxon>Pseudomonadota</taxon>
        <taxon>Alphaproteobacteria</taxon>
        <taxon>Sphingomonadales</taxon>
        <taxon>Sphingomonadaceae</taxon>
        <taxon>Novosphingobium</taxon>
    </lineage>
</organism>
<evidence type="ECO:0000313" key="2">
    <source>
        <dbReference type="Proteomes" id="UP001548713"/>
    </source>
</evidence>
<proteinExistence type="predicted"/>